<keyword evidence="4 6" id="KW-0663">Pyridoxal phosphate</keyword>
<dbReference type="EMBL" id="AP010968">
    <property type="protein sequence ID" value="BAJ26745.1"/>
    <property type="molecule type" value="Genomic_DNA"/>
</dbReference>
<name>E4N6B4_KITSK</name>
<comment type="similarity">
    <text evidence="2 7">Belongs to the group II decarboxylase family.</text>
</comment>
<dbReference type="InterPro" id="IPR021115">
    <property type="entry name" value="Pyridoxal-P_BS"/>
</dbReference>
<accession>E4N6B4</accession>
<feature type="modified residue" description="N6-(pyridoxal phosphate)lysine" evidence="6">
    <location>
        <position position="381"/>
    </location>
</feature>
<dbReference type="Gene3D" id="3.40.640.10">
    <property type="entry name" value="Type I PLP-dependent aspartate aminotransferase-like (Major domain)"/>
    <property type="match status" value="1"/>
</dbReference>
<proteinExistence type="inferred from homology"/>
<dbReference type="PANTHER" id="PTHR46101:SF18">
    <property type="entry name" value="HISTIDINE DECARBOXYLASE"/>
    <property type="match status" value="1"/>
</dbReference>
<dbReference type="GO" id="GO:0004058">
    <property type="term" value="F:aromatic-L-amino-acid decarboxylase activity"/>
    <property type="evidence" value="ECO:0007669"/>
    <property type="project" value="UniProtKB-ARBA"/>
</dbReference>
<dbReference type="GO" id="GO:0030170">
    <property type="term" value="F:pyridoxal phosphate binding"/>
    <property type="evidence" value="ECO:0007669"/>
    <property type="project" value="InterPro"/>
</dbReference>
<dbReference type="AlphaFoldDB" id="E4N6B4"/>
<comment type="cofactor">
    <cofactor evidence="1 6 7">
        <name>pyridoxal 5'-phosphate</name>
        <dbReference type="ChEBI" id="CHEBI:597326"/>
    </cofactor>
</comment>
<evidence type="ECO:0000313" key="10">
    <source>
        <dbReference type="Proteomes" id="UP000007076"/>
    </source>
</evidence>
<dbReference type="PROSITE" id="PS00392">
    <property type="entry name" value="DDC_GAD_HDC_YDC"/>
    <property type="match status" value="1"/>
</dbReference>
<dbReference type="InterPro" id="IPR015424">
    <property type="entry name" value="PyrdxlP-dep_Trfase"/>
</dbReference>
<feature type="region of interest" description="Disordered" evidence="8">
    <location>
        <begin position="28"/>
        <end position="49"/>
    </location>
</feature>
<evidence type="ECO:0000256" key="8">
    <source>
        <dbReference type="SAM" id="MobiDB-lite"/>
    </source>
</evidence>
<evidence type="ECO:0000256" key="4">
    <source>
        <dbReference type="ARBA" id="ARBA00022898"/>
    </source>
</evidence>
<evidence type="ECO:0000256" key="3">
    <source>
        <dbReference type="ARBA" id="ARBA00022793"/>
    </source>
</evidence>
<gene>
    <name evidence="9" type="primary">vlmD</name>
    <name evidence="9" type="ordered locus">KSE_09080</name>
</gene>
<dbReference type="Proteomes" id="UP000007076">
    <property type="component" value="Chromosome"/>
</dbReference>
<dbReference type="SUPFAM" id="SSF53383">
    <property type="entry name" value="PLP-dependent transferases"/>
    <property type="match status" value="1"/>
</dbReference>
<dbReference type="HOGENOM" id="CLU_028929_0_1_11"/>
<organism evidence="9 10">
    <name type="scientific">Kitasatospora setae (strain ATCC 33774 / DSM 43861 / JCM 3304 / KCC A-0304 / NBRC 14216 / KM-6054)</name>
    <name type="common">Streptomyces setae</name>
    <dbReference type="NCBI Taxonomy" id="452652"/>
    <lineage>
        <taxon>Bacteria</taxon>
        <taxon>Bacillati</taxon>
        <taxon>Actinomycetota</taxon>
        <taxon>Actinomycetes</taxon>
        <taxon>Kitasatosporales</taxon>
        <taxon>Streptomycetaceae</taxon>
        <taxon>Kitasatospora</taxon>
    </lineage>
</organism>
<dbReference type="SMR" id="E4N6B4"/>
<dbReference type="InterPro" id="IPR015421">
    <property type="entry name" value="PyrdxlP-dep_Trfase_major"/>
</dbReference>
<evidence type="ECO:0000256" key="2">
    <source>
        <dbReference type="ARBA" id="ARBA00009533"/>
    </source>
</evidence>
<keyword evidence="5 7" id="KW-0456">Lyase</keyword>
<dbReference type="Pfam" id="PF00282">
    <property type="entry name" value="Pyridoxal_deC"/>
    <property type="match status" value="1"/>
</dbReference>
<dbReference type="PATRIC" id="fig|452652.3.peg.896"/>
<keyword evidence="10" id="KW-1185">Reference proteome</keyword>
<dbReference type="GO" id="GO:0019752">
    <property type="term" value="P:carboxylic acid metabolic process"/>
    <property type="evidence" value="ECO:0007669"/>
    <property type="project" value="InterPro"/>
</dbReference>
<evidence type="ECO:0000256" key="5">
    <source>
        <dbReference type="ARBA" id="ARBA00023239"/>
    </source>
</evidence>
<dbReference type="InterPro" id="IPR002129">
    <property type="entry name" value="PyrdxlP-dep_de-COase"/>
</dbReference>
<evidence type="ECO:0000256" key="1">
    <source>
        <dbReference type="ARBA" id="ARBA00001933"/>
    </source>
</evidence>
<dbReference type="KEGG" id="ksk:KSE_09080"/>
<dbReference type="eggNOG" id="COG0076">
    <property type="taxonomic scope" value="Bacteria"/>
</dbReference>
<sequence>MAALPTGIPFGPDDAAWSTGLDRLRTAGATRVSAPSADPRETYPQLPELPPGRFQLPARGLDATEYAQAEDLFRRYVEDHSSRSLGYQLHWSEDFARRLAPYLGLQLNNIGDPYQHGAFMPNSKVLERAVLDYFASLWNAKWPHRAGDPESYWGYVLTMGASEGNIQALWNARECLSGKPLAGQPRLPADTAHENPNARHPVVFFSRETHYSLTKAVNLLGLDTFHALGSSRYPDANPLGPGTEWPTEVPCVGGVDGPGAIDVEKLSLLVRFFVRRGHPVFVNLNYGSTFKGAFDDVPEAARAVHEICAEYGMAERTFPSDREGTGARPRPGYWIHVDAALGAAYVPYLRMARAAGLVESAPPPFDFRLPQVHSLTVSAHKWMGAPWPCGVFMTRNGLRMPPPRSSEYIGGTDTTLSGSRNGFSALLMWDYLAHHSYDDLARQAAECDRLARLAHERLLKLQSGLGVDLLVSRSPWSLAVRFRRPDEAILRRYSLAYETLLVDGVERPYAHLYVVPHVTEGLIDALLRDLGQPGAFAGGAAA</sequence>
<dbReference type="PANTHER" id="PTHR46101">
    <property type="match status" value="1"/>
</dbReference>
<evidence type="ECO:0000256" key="6">
    <source>
        <dbReference type="PIRSR" id="PIRSR602129-50"/>
    </source>
</evidence>
<reference evidence="9 10" key="1">
    <citation type="journal article" date="2010" name="DNA Res.">
        <title>Genome sequence of Kitasatospora setae NBRC 14216T: an evolutionary snapshot of the family Streptomycetaceae.</title>
        <authorList>
            <person name="Ichikawa N."/>
            <person name="Oguchi A."/>
            <person name="Ikeda H."/>
            <person name="Ishikawa J."/>
            <person name="Kitani S."/>
            <person name="Watanabe Y."/>
            <person name="Nakamura S."/>
            <person name="Katano Y."/>
            <person name="Kishi E."/>
            <person name="Sasagawa M."/>
            <person name="Ankai A."/>
            <person name="Fukui S."/>
            <person name="Hashimoto Y."/>
            <person name="Kamata S."/>
            <person name="Otoguro M."/>
            <person name="Tanikawa S."/>
            <person name="Nihira T."/>
            <person name="Horinouchi S."/>
            <person name="Ohnishi Y."/>
            <person name="Hayakawa M."/>
            <person name="Kuzuyama T."/>
            <person name="Arisawa A."/>
            <person name="Nomoto F."/>
            <person name="Miura H."/>
            <person name="Takahashi Y."/>
            <person name="Fujita N."/>
        </authorList>
    </citation>
    <scope>NUCLEOTIDE SEQUENCE [LARGE SCALE GENOMIC DNA]</scope>
    <source>
        <strain evidence="10">ATCC 33774 / DSM 43861 / JCM 3304 / KCC A-0304 / NBRC 14216 / KM-6054</strain>
    </source>
</reference>
<dbReference type="STRING" id="452652.KSE_09080"/>
<keyword evidence="3" id="KW-0210">Decarboxylase</keyword>
<dbReference type="RefSeq" id="WP_014134064.1">
    <property type="nucleotide sequence ID" value="NC_016109.1"/>
</dbReference>
<dbReference type="InterPro" id="IPR051151">
    <property type="entry name" value="Group_II_Decarboxylase"/>
</dbReference>
<evidence type="ECO:0000256" key="7">
    <source>
        <dbReference type="RuleBase" id="RU000382"/>
    </source>
</evidence>
<evidence type="ECO:0000313" key="9">
    <source>
        <dbReference type="EMBL" id="BAJ26745.1"/>
    </source>
</evidence>
<protein>
    <submittedName>
        <fullName evidence="9">Putative valine decarboxylase</fullName>
    </submittedName>
</protein>